<reference evidence="1" key="1">
    <citation type="submission" date="2019-12" db="EMBL/GenBank/DDBJ databases">
        <title>The sialotranscriptome of the gopher-tortoise tick, Amblyomma tuberculatum.</title>
        <authorList>
            <person name="Karim S."/>
            <person name="Andersen J."/>
            <person name="Kumar D."/>
            <person name="Adamson S."/>
            <person name="Ennen J."/>
            <person name="Qualis C.P."/>
            <person name="Ribeiro J.M.C."/>
        </authorList>
    </citation>
    <scope>NUCLEOTIDE SEQUENCE</scope>
    <source>
        <strain evidence="1">Removed</strain>
        <tissue evidence="1">Salivary glands</tissue>
    </source>
</reference>
<name>A0A6M2E0F6_9ACAR</name>
<dbReference type="AlphaFoldDB" id="A0A6M2E0F6"/>
<sequence>MKLVHERKLIAVFPNLSIALRMYLTARPMIKNCLRSSHLDDKVNSLAIMSIESDLLRDLSFERTVYDFGRAKARKMPF</sequence>
<evidence type="ECO:0000313" key="1">
    <source>
        <dbReference type="EMBL" id="NOV52019.1"/>
    </source>
</evidence>
<organism evidence="1">
    <name type="scientific">Amblyomma tuberculatum</name>
    <dbReference type="NCBI Taxonomy" id="48802"/>
    <lineage>
        <taxon>Eukaryota</taxon>
        <taxon>Metazoa</taxon>
        <taxon>Ecdysozoa</taxon>
        <taxon>Arthropoda</taxon>
        <taxon>Chelicerata</taxon>
        <taxon>Arachnida</taxon>
        <taxon>Acari</taxon>
        <taxon>Parasitiformes</taxon>
        <taxon>Ixodida</taxon>
        <taxon>Ixodoidea</taxon>
        <taxon>Ixodidae</taxon>
        <taxon>Amblyomminae</taxon>
        <taxon>Amblyomma</taxon>
    </lineage>
</organism>
<proteinExistence type="predicted"/>
<dbReference type="EMBL" id="GIDH01000076">
    <property type="protein sequence ID" value="NOV52019.1"/>
    <property type="molecule type" value="Transcribed_RNA"/>
</dbReference>
<protein>
    <submittedName>
        <fullName evidence="1">Putative hat family dimerization domain protein</fullName>
    </submittedName>
</protein>
<accession>A0A6M2E0F6</accession>